<accession>A0ABU9E938</accession>
<dbReference type="PROSITE" id="PS51833">
    <property type="entry name" value="HDOD"/>
    <property type="match status" value="1"/>
</dbReference>
<dbReference type="InterPro" id="IPR052340">
    <property type="entry name" value="RNase_Y/CdgJ"/>
</dbReference>
<dbReference type="Pfam" id="PF08668">
    <property type="entry name" value="HDOD"/>
    <property type="match status" value="1"/>
</dbReference>
<reference evidence="2 3" key="1">
    <citation type="submission" date="2024-02" db="EMBL/GenBank/DDBJ databases">
        <title>A novel Gemmatimonadota bacterium.</title>
        <authorList>
            <person name="Du Z.-J."/>
            <person name="Ye Y.-Q."/>
        </authorList>
    </citation>
    <scope>NUCLEOTIDE SEQUENCE [LARGE SCALE GENOMIC DNA]</scope>
    <source>
        <strain evidence="2 3">DH-20</strain>
    </source>
</reference>
<comment type="caution">
    <text evidence="2">The sequence shown here is derived from an EMBL/GenBank/DDBJ whole genome shotgun (WGS) entry which is preliminary data.</text>
</comment>
<dbReference type="RefSeq" id="WP_405277431.1">
    <property type="nucleotide sequence ID" value="NZ_CP144380.1"/>
</dbReference>
<dbReference type="PANTHER" id="PTHR33525">
    <property type="match status" value="1"/>
</dbReference>
<name>A0ABU9E938_9BACT</name>
<dbReference type="EMBL" id="JBBHLI010000004">
    <property type="protein sequence ID" value="MEK9501251.1"/>
    <property type="molecule type" value="Genomic_DNA"/>
</dbReference>
<sequence length="282" mass="30177">MNPRAEALARSAAHLASPPLVYDRLNQVLAHPHCGSADIARVISEDPGLTSRLLRLVNSGFFGFSQPIESVAKAVTVVGTAQIRDLALATSVISAFDQLPREVIDLEAFWLHSLACGVTARVIASRKGADNVERFFVAGLLHEIGHLVIVAGAREQARAVAERVAATGAPWIECEQAVMGTDHSEVGGALMIAWNLPESLQQAVTWHHDPFRGGRYIGEASAVHVAEVMAHGLGWGRCGDGLVPTFRPEAWERIGLDTEELPALIDDVEGQLESALHLMGAA</sequence>
<keyword evidence="3" id="KW-1185">Reference proteome</keyword>
<dbReference type="Gene3D" id="1.10.3210.10">
    <property type="entry name" value="Hypothetical protein af1432"/>
    <property type="match status" value="1"/>
</dbReference>
<evidence type="ECO:0000313" key="3">
    <source>
        <dbReference type="Proteomes" id="UP001484239"/>
    </source>
</evidence>
<dbReference type="PANTHER" id="PTHR33525:SF3">
    <property type="entry name" value="RIBONUCLEASE Y"/>
    <property type="match status" value="1"/>
</dbReference>
<evidence type="ECO:0000313" key="2">
    <source>
        <dbReference type="EMBL" id="MEK9501251.1"/>
    </source>
</evidence>
<gene>
    <name evidence="2" type="ORF">WI372_09695</name>
</gene>
<dbReference type="SUPFAM" id="SSF109604">
    <property type="entry name" value="HD-domain/PDEase-like"/>
    <property type="match status" value="1"/>
</dbReference>
<feature type="domain" description="HDOD" evidence="1">
    <location>
        <begin position="15"/>
        <end position="210"/>
    </location>
</feature>
<dbReference type="Proteomes" id="UP001484239">
    <property type="component" value="Unassembled WGS sequence"/>
</dbReference>
<proteinExistence type="predicted"/>
<organism evidence="2 3">
    <name type="scientific">Gaopeijia maritima</name>
    <dbReference type="NCBI Taxonomy" id="3119007"/>
    <lineage>
        <taxon>Bacteria</taxon>
        <taxon>Pseudomonadati</taxon>
        <taxon>Gemmatimonadota</taxon>
        <taxon>Longimicrobiia</taxon>
        <taxon>Gaopeijiales</taxon>
        <taxon>Gaopeijiaceae</taxon>
        <taxon>Gaopeijia</taxon>
    </lineage>
</organism>
<dbReference type="InterPro" id="IPR013976">
    <property type="entry name" value="HDOD"/>
</dbReference>
<evidence type="ECO:0000259" key="1">
    <source>
        <dbReference type="PROSITE" id="PS51833"/>
    </source>
</evidence>
<protein>
    <submittedName>
        <fullName evidence="2">HDOD domain-containing protein</fullName>
    </submittedName>
</protein>